<keyword evidence="2" id="KW-1185">Reference proteome</keyword>
<name>A0AAE1B3I5_9GAST</name>
<dbReference type="AlphaFoldDB" id="A0AAE1B3I5"/>
<evidence type="ECO:0000313" key="2">
    <source>
        <dbReference type="Proteomes" id="UP001283361"/>
    </source>
</evidence>
<reference evidence="1" key="1">
    <citation type="journal article" date="2023" name="G3 (Bethesda)">
        <title>A reference genome for the long-term kleptoplast-retaining sea slug Elysia crispata morphotype clarki.</title>
        <authorList>
            <person name="Eastman K.E."/>
            <person name="Pendleton A.L."/>
            <person name="Shaikh M.A."/>
            <person name="Suttiyut T."/>
            <person name="Ogas R."/>
            <person name="Tomko P."/>
            <person name="Gavelis G."/>
            <person name="Widhalm J.R."/>
            <person name="Wisecaver J.H."/>
        </authorList>
    </citation>
    <scope>NUCLEOTIDE SEQUENCE</scope>
    <source>
        <strain evidence="1">ECLA1</strain>
    </source>
</reference>
<protein>
    <submittedName>
        <fullName evidence="1">Uncharacterized protein</fullName>
    </submittedName>
</protein>
<accession>A0AAE1B3I5</accession>
<sequence length="174" mass="19493">MMEVEAAKKMWAPRSEAIGLRYTTLVSDGNCKLFNEPRPSRRSNVQTMCLIDWKLRCGICCRRSRSGIYTRAVARGQVSPSHSGNSSCLLSPRVAVHVRKVDHRHTGENLLQCSMRGMTQNAEKSFHAIIWQRCPKHIFLGVNRFKVATALAVATINKGSRALRELLFACGCSM</sequence>
<comment type="caution">
    <text evidence="1">The sequence shown here is derived from an EMBL/GenBank/DDBJ whole genome shotgun (WGS) entry which is preliminary data.</text>
</comment>
<evidence type="ECO:0000313" key="1">
    <source>
        <dbReference type="EMBL" id="KAK3798980.1"/>
    </source>
</evidence>
<organism evidence="1 2">
    <name type="scientific">Elysia crispata</name>
    <name type="common">lettuce slug</name>
    <dbReference type="NCBI Taxonomy" id="231223"/>
    <lineage>
        <taxon>Eukaryota</taxon>
        <taxon>Metazoa</taxon>
        <taxon>Spiralia</taxon>
        <taxon>Lophotrochozoa</taxon>
        <taxon>Mollusca</taxon>
        <taxon>Gastropoda</taxon>
        <taxon>Heterobranchia</taxon>
        <taxon>Euthyneura</taxon>
        <taxon>Panpulmonata</taxon>
        <taxon>Sacoglossa</taxon>
        <taxon>Placobranchoidea</taxon>
        <taxon>Plakobranchidae</taxon>
        <taxon>Elysia</taxon>
    </lineage>
</organism>
<proteinExistence type="predicted"/>
<dbReference type="Proteomes" id="UP001283361">
    <property type="component" value="Unassembled WGS sequence"/>
</dbReference>
<gene>
    <name evidence="1" type="ORF">RRG08_019713</name>
</gene>
<dbReference type="EMBL" id="JAWDGP010000606">
    <property type="protein sequence ID" value="KAK3798980.1"/>
    <property type="molecule type" value="Genomic_DNA"/>
</dbReference>